<comment type="subcellular location">
    <subcellularLocation>
        <location evidence="3">Cytoplasm</location>
    </subcellularLocation>
</comment>
<dbReference type="Proteomes" id="UP001244341">
    <property type="component" value="Chromosome 8b"/>
</dbReference>
<dbReference type="SUPFAM" id="SSF81631">
    <property type="entry name" value="PAP/OAS1 substrate-binding domain"/>
    <property type="match status" value="1"/>
</dbReference>
<evidence type="ECO:0000313" key="12">
    <source>
        <dbReference type="Proteomes" id="UP001244341"/>
    </source>
</evidence>
<proteinExistence type="predicted"/>
<dbReference type="SUPFAM" id="SSF81301">
    <property type="entry name" value="Nucleotidyltransferase"/>
    <property type="match status" value="1"/>
</dbReference>
<evidence type="ECO:0000259" key="10">
    <source>
        <dbReference type="Pfam" id="PF22600"/>
    </source>
</evidence>
<comment type="cofactor">
    <cofactor evidence="1">
        <name>Mn(2+)</name>
        <dbReference type="ChEBI" id="CHEBI:29035"/>
    </cofactor>
</comment>
<dbReference type="CDD" id="cd05402">
    <property type="entry name" value="NT_PAP_TUTase"/>
    <property type="match status" value="1"/>
</dbReference>
<feature type="compositionally biased region" description="Low complexity" evidence="8">
    <location>
        <begin position="399"/>
        <end position="417"/>
    </location>
</feature>
<dbReference type="Pfam" id="PF22600">
    <property type="entry name" value="MTPAP-like_central"/>
    <property type="match status" value="1"/>
</dbReference>
<dbReference type="PANTHER" id="PTHR12271:SF40">
    <property type="entry name" value="POLY(A) RNA POLYMERASE GLD2"/>
    <property type="match status" value="1"/>
</dbReference>
<evidence type="ECO:0000256" key="3">
    <source>
        <dbReference type="ARBA" id="ARBA00004496"/>
    </source>
</evidence>
<evidence type="ECO:0000256" key="2">
    <source>
        <dbReference type="ARBA" id="ARBA00001946"/>
    </source>
</evidence>
<name>A0ABY8U7D1_TETOB</name>
<dbReference type="InterPro" id="IPR043519">
    <property type="entry name" value="NT_sf"/>
</dbReference>
<dbReference type="PANTHER" id="PTHR12271">
    <property type="entry name" value="POLY A POLYMERASE CID PAP -RELATED"/>
    <property type="match status" value="1"/>
</dbReference>
<keyword evidence="12" id="KW-1185">Reference proteome</keyword>
<evidence type="ECO:0000313" key="11">
    <source>
        <dbReference type="EMBL" id="WIA17294.1"/>
    </source>
</evidence>
<feature type="compositionally biased region" description="Gly residues" evidence="8">
    <location>
        <begin position="386"/>
        <end position="398"/>
    </location>
</feature>
<dbReference type="InterPro" id="IPR054708">
    <property type="entry name" value="MTPAP-like_central"/>
</dbReference>
<feature type="compositionally biased region" description="Low complexity" evidence="8">
    <location>
        <begin position="450"/>
        <end position="472"/>
    </location>
</feature>
<feature type="region of interest" description="Disordered" evidence="8">
    <location>
        <begin position="348"/>
        <end position="428"/>
    </location>
</feature>
<keyword evidence="6" id="KW-0479">Metal-binding</keyword>
<evidence type="ECO:0000256" key="6">
    <source>
        <dbReference type="ARBA" id="ARBA00022723"/>
    </source>
</evidence>
<reference evidence="11 12" key="1">
    <citation type="submission" date="2023-05" db="EMBL/GenBank/DDBJ databases">
        <title>A 100% complete, gapless, phased diploid assembly of the Scenedesmus obliquus UTEX 3031 genome.</title>
        <authorList>
            <person name="Biondi T.C."/>
            <person name="Hanschen E.R."/>
            <person name="Kwon T."/>
            <person name="Eng W."/>
            <person name="Kruse C.P.S."/>
            <person name="Koehler S.I."/>
            <person name="Kunde Y."/>
            <person name="Gleasner C.D."/>
            <person name="You Mak K.T."/>
            <person name="Polle J."/>
            <person name="Hovde B.T."/>
            <person name="Starkenburg S.R."/>
        </authorList>
    </citation>
    <scope>NUCLEOTIDE SEQUENCE [LARGE SCALE GENOMIC DNA]</scope>
    <source>
        <strain evidence="11 12">DOE0152z</strain>
    </source>
</reference>
<feature type="compositionally biased region" description="Low complexity" evidence="8">
    <location>
        <begin position="365"/>
        <end position="385"/>
    </location>
</feature>
<keyword evidence="7" id="KW-0460">Magnesium</keyword>
<evidence type="ECO:0000256" key="7">
    <source>
        <dbReference type="ARBA" id="ARBA00022842"/>
    </source>
</evidence>
<protein>
    <recommendedName>
        <fullName evidence="13">PAP-associated domain-containing protein</fullName>
    </recommendedName>
</protein>
<feature type="domain" description="PAP-associated" evidence="9">
    <location>
        <begin position="247"/>
        <end position="306"/>
    </location>
</feature>
<evidence type="ECO:0008006" key="13">
    <source>
        <dbReference type="Google" id="ProtNLM"/>
    </source>
</evidence>
<evidence type="ECO:0000256" key="4">
    <source>
        <dbReference type="ARBA" id="ARBA00022490"/>
    </source>
</evidence>
<feature type="region of interest" description="Disordered" evidence="8">
    <location>
        <begin position="444"/>
        <end position="479"/>
    </location>
</feature>
<keyword evidence="4" id="KW-0963">Cytoplasm</keyword>
<feature type="domain" description="Poly(A) RNA polymerase mitochondrial-like central palm" evidence="10">
    <location>
        <begin position="22"/>
        <end position="158"/>
    </location>
</feature>
<comment type="cofactor">
    <cofactor evidence="2">
        <name>Mg(2+)</name>
        <dbReference type="ChEBI" id="CHEBI:18420"/>
    </cofactor>
</comment>
<dbReference type="EMBL" id="CP126215">
    <property type="protein sequence ID" value="WIA17294.1"/>
    <property type="molecule type" value="Genomic_DNA"/>
</dbReference>
<dbReference type="InterPro" id="IPR002058">
    <property type="entry name" value="PAP_assoc"/>
</dbReference>
<organism evidence="11 12">
    <name type="scientific">Tetradesmus obliquus</name>
    <name type="common">Green alga</name>
    <name type="synonym">Acutodesmus obliquus</name>
    <dbReference type="NCBI Taxonomy" id="3088"/>
    <lineage>
        <taxon>Eukaryota</taxon>
        <taxon>Viridiplantae</taxon>
        <taxon>Chlorophyta</taxon>
        <taxon>core chlorophytes</taxon>
        <taxon>Chlorophyceae</taxon>
        <taxon>CS clade</taxon>
        <taxon>Sphaeropleales</taxon>
        <taxon>Scenedesmaceae</taxon>
        <taxon>Tetradesmus</taxon>
    </lineage>
</organism>
<dbReference type="Gene3D" id="1.10.1410.10">
    <property type="match status" value="1"/>
</dbReference>
<evidence type="ECO:0000259" key="9">
    <source>
        <dbReference type="Pfam" id="PF03828"/>
    </source>
</evidence>
<dbReference type="Pfam" id="PF03828">
    <property type="entry name" value="PAP_assoc"/>
    <property type="match status" value="1"/>
</dbReference>
<accession>A0ABY8U7D1</accession>
<gene>
    <name evidence="11" type="ORF">OEZ85_014161</name>
</gene>
<keyword evidence="5" id="KW-0808">Transferase</keyword>
<evidence type="ECO:0000256" key="5">
    <source>
        <dbReference type="ARBA" id="ARBA00022679"/>
    </source>
</evidence>
<evidence type="ECO:0000256" key="8">
    <source>
        <dbReference type="SAM" id="MobiDB-lite"/>
    </source>
</evidence>
<dbReference type="Gene3D" id="3.30.460.10">
    <property type="entry name" value="Beta Polymerase, domain 2"/>
    <property type="match status" value="1"/>
</dbReference>
<evidence type="ECO:0000256" key="1">
    <source>
        <dbReference type="ARBA" id="ARBA00001936"/>
    </source>
</evidence>
<sequence>MAGQKRGTPSLPPPIRLDLSDLDARLMQLVQQLAPSAEQRARQQQAWAAVQGLLQALWPQAGVHLFGSAANELDIGGSNDLDVCLELEGVEETKEARGEIISQLGEQLEQAGMLNVFAIPRARMPVVKFEHPETGYQVDITVNNRLAVVNTKLLRDYAAIDPRLRSLVLLVKHWAKRRRCNDAYVGTLSSYAYVLMCISHLQARSPPVLPVLQEMEPTHRRTIGNWCCGFCDDTSALAGFGRGNGESVAALLACFFYYWAHQHDFRRGVVTVRQSSAMTKAMKGWTTRVGLERHLFCIEDPFELSHDLGRTVHAEGCDKLRHEFRRAWDVLRHAGSSSQALQELLAEAPAPPPAPPSAGGGAGQAGTPRARAAAAAVGRDGQQPGTPGGDSAGGGAGQAGTPRARAAAAAAVGRDGQQPGTPGGDSAGEAVLAALDLGADFGNEGGAGQAGTPRARAAAAAAAAGRDGQQLGTPGGDSAGEAVLAALDLGAGFGNGV</sequence>